<keyword evidence="1" id="KW-1133">Transmembrane helix</keyword>
<feature type="transmembrane region" description="Helical" evidence="1">
    <location>
        <begin position="7"/>
        <end position="27"/>
    </location>
</feature>
<reference evidence="2" key="1">
    <citation type="submission" date="2018-01" db="EMBL/GenBank/DDBJ databases">
        <title>Draft genome sequence of Bandra megavirus.</title>
        <authorList>
            <person name="Chatterjee A."/>
            <person name="Yadav R."/>
            <person name="Kondabagil K."/>
        </authorList>
    </citation>
    <scope>NUCLEOTIDE SEQUENCE</scope>
    <source>
        <strain evidence="2">KK-1</strain>
    </source>
</reference>
<keyword evidence="1" id="KW-0812">Transmembrane</keyword>
<dbReference type="EMBL" id="MG779311">
    <property type="protein sequence ID" value="AUV58170.1"/>
    <property type="molecule type" value="Genomic_DNA"/>
</dbReference>
<protein>
    <submittedName>
        <fullName evidence="2">Uncharacterized protein</fullName>
    </submittedName>
</protein>
<keyword evidence="1" id="KW-0472">Membrane</keyword>
<name>A0A2K9V7H4_9VIRU</name>
<proteinExistence type="predicted"/>
<accession>A0A2K9V7H4</accession>
<evidence type="ECO:0000313" key="2">
    <source>
        <dbReference type="EMBL" id="AUV58170.1"/>
    </source>
</evidence>
<sequence>MGNSISFRREFGLIVVGAIIFTASYLWKDLLLDIEERYFPKHYGLLWRAIYTILVTIILILLAIHLKNQFGLNSGNDSTGKKAIEFDDAPIQDADAPSSADASSIADVSSIADMSDNTISIDSHE</sequence>
<evidence type="ECO:0000256" key="1">
    <source>
        <dbReference type="SAM" id="Phobius"/>
    </source>
</evidence>
<organism evidence="2">
    <name type="scientific">Bandra megavirus</name>
    <dbReference type="NCBI Taxonomy" id="2071566"/>
    <lineage>
        <taxon>Viruses</taxon>
        <taxon>Varidnaviria</taxon>
        <taxon>Bamfordvirae</taxon>
        <taxon>Nucleocytoviricota</taxon>
        <taxon>Megaviricetes</taxon>
        <taxon>Imitervirales</taxon>
        <taxon>Mimiviridae</taxon>
        <taxon>Megamimivirinae</taxon>
        <taxon>Megavirus</taxon>
    </lineage>
</organism>
<feature type="transmembrane region" description="Helical" evidence="1">
    <location>
        <begin position="47"/>
        <end position="66"/>
    </location>
</feature>